<name>A0AAN6TPI4_9PEZI</name>
<reference evidence="2" key="1">
    <citation type="journal article" date="2023" name="Mol. Phylogenet. Evol.">
        <title>Genome-scale phylogeny and comparative genomics of the fungal order Sordariales.</title>
        <authorList>
            <person name="Hensen N."/>
            <person name="Bonometti L."/>
            <person name="Westerberg I."/>
            <person name="Brannstrom I.O."/>
            <person name="Guillou S."/>
            <person name="Cros-Aarteil S."/>
            <person name="Calhoun S."/>
            <person name="Haridas S."/>
            <person name="Kuo A."/>
            <person name="Mondo S."/>
            <person name="Pangilinan J."/>
            <person name="Riley R."/>
            <person name="LaButti K."/>
            <person name="Andreopoulos B."/>
            <person name="Lipzen A."/>
            <person name="Chen C."/>
            <person name="Yan M."/>
            <person name="Daum C."/>
            <person name="Ng V."/>
            <person name="Clum A."/>
            <person name="Steindorff A."/>
            <person name="Ohm R.A."/>
            <person name="Martin F."/>
            <person name="Silar P."/>
            <person name="Natvig D.O."/>
            <person name="Lalanne C."/>
            <person name="Gautier V."/>
            <person name="Ament-Velasquez S.L."/>
            <person name="Kruys A."/>
            <person name="Hutchinson M.I."/>
            <person name="Powell A.J."/>
            <person name="Barry K."/>
            <person name="Miller A.N."/>
            <person name="Grigoriev I.V."/>
            <person name="Debuchy R."/>
            <person name="Gladieux P."/>
            <person name="Hiltunen Thoren M."/>
            <person name="Johannesson H."/>
        </authorList>
    </citation>
    <scope>NUCLEOTIDE SEQUENCE</scope>
    <source>
        <strain evidence="2">CBS 731.68</strain>
    </source>
</reference>
<evidence type="ECO:0000256" key="1">
    <source>
        <dbReference type="SAM" id="MobiDB-lite"/>
    </source>
</evidence>
<gene>
    <name evidence="2" type="ORF">N657DRAFT_685330</name>
</gene>
<evidence type="ECO:0000313" key="3">
    <source>
        <dbReference type="Proteomes" id="UP001302602"/>
    </source>
</evidence>
<dbReference type="AlphaFoldDB" id="A0AAN6TPI4"/>
<protein>
    <submittedName>
        <fullName evidence="2">Uncharacterized protein</fullName>
    </submittedName>
</protein>
<dbReference type="RefSeq" id="XP_062642077.1">
    <property type="nucleotide sequence ID" value="XM_062796765.1"/>
</dbReference>
<comment type="caution">
    <text evidence="2">The sequence shown here is derived from an EMBL/GenBank/DDBJ whole genome shotgun (WGS) entry which is preliminary data.</text>
</comment>
<feature type="compositionally biased region" description="Basic and acidic residues" evidence="1">
    <location>
        <begin position="23"/>
        <end position="34"/>
    </location>
</feature>
<dbReference type="EMBL" id="MU853273">
    <property type="protein sequence ID" value="KAK4118304.1"/>
    <property type="molecule type" value="Genomic_DNA"/>
</dbReference>
<feature type="region of interest" description="Disordered" evidence="1">
    <location>
        <begin position="20"/>
        <end position="88"/>
    </location>
</feature>
<organism evidence="2 3">
    <name type="scientific">Parathielavia appendiculata</name>
    <dbReference type="NCBI Taxonomy" id="2587402"/>
    <lineage>
        <taxon>Eukaryota</taxon>
        <taxon>Fungi</taxon>
        <taxon>Dikarya</taxon>
        <taxon>Ascomycota</taxon>
        <taxon>Pezizomycotina</taxon>
        <taxon>Sordariomycetes</taxon>
        <taxon>Sordariomycetidae</taxon>
        <taxon>Sordariales</taxon>
        <taxon>Chaetomiaceae</taxon>
        <taxon>Parathielavia</taxon>
    </lineage>
</organism>
<accession>A0AAN6TPI4</accession>
<proteinExistence type="predicted"/>
<reference evidence="2" key="2">
    <citation type="submission" date="2023-05" db="EMBL/GenBank/DDBJ databases">
        <authorList>
            <consortium name="Lawrence Berkeley National Laboratory"/>
            <person name="Steindorff A."/>
            <person name="Hensen N."/>
            <person name="Bonometti L."/>
            <person name="Westerberg I."/>
            <person name="Brannstrom I.O."/>
            <person name="Guillou S."/>
            <person name="Cros-Aarteil S."/>
            <person name="Calhoun S."/>
            <person name="Haridas S."/>
            <person name="Kuo A."/>
            <person name="Mondo S."/>
            <person name="Pangilinan J."/>
            <person name="Riley R."/>
            <person name="Labutti K."/>
            <person name="Andreopoulos B."/>
            <person name="Lipzen A."/>
            <person name="Chen C."/>
            <person name="Yanf M."/>
            <person name="Daum C."/>
            <person name="Ng V."/>
            <person name="Clum A."/>
            <person name="Ohm R."/>
            <person name="Martin F."/>
            <person name="Silar P."/>
            <person name="Natvig D."/>
            <person name="Lalanne C."/>
            <person name="Gautier V."/>
            <person name="Ament-Velasquez S.L."/>
            <person name="Kruys A."/>
            <person name="Hutchinson M.I."/>
            <person name="Powell A.J."/>
            <person name="Barry K."/>
            <person name="Miller A.N."/>
            <person name="Grigoriev I.V."/>
            <person name="Debuchy R."/>
            <person name="Gladieux P."/>
            <person name="Thoren M.H."/>
            <person name="Johannesson H."/>
        </authorList>
    </citation>
    <scope>NUCLEOTIDE SEQUENCE</scope>
    <source>
        <strain evidence="2">CBS 731.68</strain>
    </source>
</reference>
<dbReference type="GeneID" id="87833533"/>
<keyword evidence="3" id="KW-1185">Reference proteome</keyword>
<sequence>MLNDDVNNKLLIGQQLENSVRAIFDRKEDGPDQGEKEDDEDGGGGGGIDCDTDGDREKEGQDLSGETQNRKVDGHVSGVFVKTQGQTA</sequence>
<dbReference type="Proteomes" id="UP001302602">
    <property type="component" value="Unassembled WGS sequence"/>
</dbReference>
<evidence type="ECO:0000313" key="2">
    <source>
        <dbReference type="EMBL" id="KAK4118304.1"/>
    </source>
</evidence>